<dbReference type="VEuPathDB" id="FungiDB:ASPNIDRAFT2_1166928"/>
<dbReference type="GO" id="GO:0015288">
    <property type="term" value="F:porin activity"/>
    <property type="evidence" value="ECO:0007669"/>
    <property type="project" value="UniProtKB-KW"/>
</dbReference>
<evidence type="ECO:0000256" key="8">
    <source>
        <dbReference type="ARBA" id="ARBA00023114"/>
    </source>
</evidence>
<evidence type="ECO:0000256" key="10">
    <source>
        <dbReference type="ARBA" id="ARBA00023136"/>
    </source>
</evidence>
<evidence type="ECO:0000256" key="9">
    <source>
        <dbReference type="ARBA" id="ARBA00023128"/>
    </source>
</evidence>
<dbReference type="PROSITE" id="PS00558">
    <property type="entry name" value="EUKARYOTIC_PORIN"/>
    <property type="match status" value="1"/>
</dbReference>
<evidence type="ECO:0000256" key="4">
    <source>
        <dbReference type="ARBA" id="ARBA00022452"/>
    </source>
</evidence>
<dbReference type="InterPro" id="IPR027246">
    <property type="entry name" value="Porin_Euk/Tom40"/>
</dbReference>
<comment type="similarity">
    <text evidence="2">Belongs to the eukaryotic mitochondrial porin family.</text>
</comment>
<dbReference type="CDD" id="cd07306">
    <property type="entry name" value="Porin3_VDAC"/>
    <property type="match status" value="1"/>
</dbReference>
<organism evidence="12 13">
    <name type="scientific">Aspergillus niger</name>
    <dbReference type="NCBI Taxonomy" id="5061"/>
    <lineage>
        <taxon>Eukaryota</taxon>
        <taxon>Fungi</taxon>
        <taxon>Dikarya</taxon>
        <taxon>Ascomycota</taxon>
        <taxon>Pezizomycotina</taxon>
        <taxon>Eurotiomycetes</taxon>
        <taxon>Eurotiomycetidae</taxon>
        <taxon>Eurotiales</taxon>
        <taxon>Aspergillaceae</taxon>
        <taxon>Aspergillus</taxon>
        <taxon>Aspergillus subgen. Circumdati</taxon>
    </lineage>
</organism>
<name>A0A100I9Y4_ASPNG</name>
<comment type="subcellular location">
    <subcellularLocation>
        <location evidence="1">Mitochondrion outer membrane</location>
    </subcellularLocation>
</comment>
<dbReference type="OMA" id="FKQPAFH"/>
<evidence type="ECO:0000313" key="12">
    <source>
        <dbReference type="EMBL" id="GAQ37378.1"/>
    </source>
</evidence>
<evidence type="ECO:0000256" key="1">
    <source>
        <dbReference type="ARBA" id="ARBA00004294"/>
    </source>
</evidence>
<keyword evidence="3" id="KW-0813">Transport</keyword>
<gene>
    <name evidence="12" type="ORF">ABL_02095</name>
</gene>
<evidence type="ECO:0000256" key="3">
    <source>
        <dbReference type="ARBA" id="ARBA00022448"/>
    </source>
</evidence>
<dbReference type="InterPro" id="IPR001925">
    <property type="entry name" value="Porin_Euk"/>
</dbReference>
<dbReference type="InterPro" id="IPR023614">
    <property type="entry name" value="Porin_dom_sf"/>
</dbReference>
<dbReference type="GO" id="GO:0005741">
    <property type="term" value="C:mitochondrial outer membrane"/>
    <property type="evidence" value="ECO:0007669"/>
    <property type="project" value="UniProtKB-SubCell"/>
</dbReference>
<dbReference type="EMBL" id="BCMY01000003">
    <property type="protein sequence ID" value="GAQ37378.1"/>
    <property type="molecule type" value="Genomic_DNA"/>
</dbReference>
<dbReference type="Gene3D" id="2.40.160.10">
    <property type="entry name" value="Porin"/>
    <property type="match status" value="1"/>
</dbReference>
<evidence type="ECO:0000256" key="6">
    <source>
        <dbReference type="ARBA" id="ARBA00022787"/>
    </source>
</evidence>
<dbReference type="Proteomes" id="UP000068243">
    <property type="component" value="Unassembled WGS sequence"/>
</dbReference>
<dbReference type="OrthoDB" id="7827681at2759"/>
<evidence type="ECO:0000256" key="7">
    <source>
        <dbReference type="ARBA" id="ARBA00023065"/>
    </source>
</evidence>
<reference evidence="13" key="1">
    <citation type="journal article" date="2016" name="Genome Announc.">
        <title>Draft genome sequence of Aspergillus niger strain An76.</title>
        <authorList>
            <person name="Gong W."/>
            <person name="Cheng Z."/>
            <person name="Zhang H."/>
            <person name="Liu L."/>
            <person name="Gao P."/>
            <person name="Wang L."/>
        </authorList>
    </citation>
    <scope>NUCLEOTIDE SEQUENCE [LARGE SCALE GENOMIC DNA]</scope>
    <source>
        <strain evidence="13">An76</strain>
    </source>
</reference>
<keyword evidence="5" id="KW-0812">Transmembrane</keyword>
<keyword evidence="7" id="KW-0406">Ion transport</keyword>
<protein>
    <submittedName>
        <fullName evidence="12">Outer mitochondrial membrane protein porin</fullName>
    </submittedName>
</protein>
<evidence type="ECO:0000313" key="13">
    <source>
        <dbReference type="Proteomes" id="UP000068243"/>
    </source>
</evidence>
<accession>A0A100I9Y4</accession>
<keyword evidence="9" id="KW-0496">Mitochondrion</keyword>
<dbReference type="AlphaFoldDB" id="A0A100I9Y4"/>
<keyword evidence="10" id="KW-0472">Membrane</keyword>
<evidence type="ECO:0000256" key="11">
    <source>
        <dbReference type="SAM" id="MobiDB-lite"/>
    </source>
</evidence>
<evidence type="ECO:0000256" key="2">
    <source>
        <dbReference type="ARBA" id="ARBA00007780"/>
    </source>
</evidence>
<evidence type="ECO:0000256" key="5">
    <source>
        <dbReference type="ARBA" id="ARBA00022692"/>
    </source>
</evidence>
<dbReference type="VEuPathDB" id="FungiDB:M747DRAFT_369917"/>
<dbReference type="GO" id="GO:0008308">
    <property type="term" value="F:voltage-gated monoatomic anion channel activity"/>
    <property type="evidence" value="ECO:0007669"/>
    <property type="project" value="InterPro"/>
</dbReference>
<comment type="caution">
    <text evidence="12">The sequence shown here is derived from an EMBL/GenBank/DDBJ whole genome shotgun (WGS) entry which is preliminary data.</text>
</comment>
<keyword evidence="6" id="KW-1000">Mitochondrion outer membrane</keyword>
<sequence>MSAPAAFSDIAKAANDLLNKDFYHNSAGEFPPNSCAPELGSNLEVKSKAPNGVTFNVKGKSAHEGPIAGSLEAKYVDQPTGKGPRKRKKQCEHPLRTPPVPSSPAVLEDRFTFIFACSHAPSQRFFLHFMSRIVEHAGMLIVRPHPGLTLTQAWTTANALDTKLELDNNIAKGLKAEILTQYLPAKQSKGAKLNLYFKQPNLHARAFFDLLNGPSANFDAVLGHEGFLVGAEGGYDVQKAAITKYSAAVGYSVPQYSAAITAGNNLTVFSASYYHRVNAQVEAGAKATWDSKTGNSVGLEVASKYRLDPSSFAKAKINDRGVAALAYNVLLRPGVTLGLGASFDTQNLNQAAHKVGASFTFEA</sequence>
<keyword evidence="4" id="KW-1134">Transmembrane beta strand</keyword>
<dbReference type="FunFam" id="2.40.160.10:FF:000012">
    <property type="entry name" value="Voltage-dependent anion-selective channel"/>
    <property type="match status" value="1"/>
</dbReference>
<dbReference type="Pfam" id="PF01459">
    <property type="entry name" value="Porin_3"/>
    <property type="match status" value="2"/>
</dbReference>
<dbReference type="PANTHER" id="PTHR11743:SF70">
    <property type="entry name" value="GH26960P-RELATED"/>
    <property type="match status" value="1"/>
</dbReference>
<dbReference type="GO" id="GO:0046930">
    <property type="term" value="C:pore complex"/>
    <property type="evidence" value="ECO:0007669"/>
    <property type="project" value="UniProtKB-KW"/>
</dbReference>
<dbReference type="PANTHER" id="PTHR11743">
    <property type="entry name" value="VOLTAGE-DEPENDENT ANION-SELECTIVE CHANNEL"/>
    <property type="match status" value="1"/>
</dbReference>
<keyword evidence="8" id="KW-0626">Porin</keyword>
<feature type="region of interest" description="Disordered" evidence="11">
    <location>
        <begin position="76"/>
        <end position="102"/>
    </location>
</feature>
<dbReference type="VEuPathDB" id="FungiDB:ATCC64974_77390"/>
<proteinExistence type="inferred from homology"/>